<keyword evidence="1" id="KW-0436">Ligase</keyword>
<feature type="non-terminal residue" evidence="5">
    <location>
        <position position="238"/>
    </location>
</feature>
<dbReference type="SUPFAM" id="SSF53623">
    <property type="entry name" value="MurD-like peptide ligases, catalytic domain"/>
    <property type="match status" value="1"/>
</dbReference>
<accession>A0A382IN72</accession>
<dbReference type="InterPro" id="IPR005762">
    <property type="entry name" value="MurD"/>
</dbReference>
<dbReference type="EMBL" id="UINC01067957">
    <property type="protein sequence ID" value="SVC00141.1"/>
    <property type="molecule type" value="Genomic_DNA"/>
</dbReference>
<dbReference type="GO" id="GO:0008764">
    <property type="term" value="F:UDP-N-acetylmuramoylalanine-D-glutamate ligase activity"/>
    <property type="evidence" value="ECO:0007669"/>
    <property type="project" value="InterPro"/>
</dbReference>
<dbReference type="PANTHER" id="PTHR43692:SF1">
    <property type="entry name" value="UDP-N-ACETYLMURAMOYLALANINE--D-GLUTAMATE LIGASE"/>
    <property type="match status" value="1"/>
</dbReference>
<dbReference type="GO" id="GO:0008360">
    <property type="term" value="P:regulation of cell shape"/>
    <property type="evidence" value="ECO:0007669"/>
    <property type="project" value="InterPro"/>
</dbReference>
<keyword evidence="2" id="KW-0547">Nucleotide-binding</keyword>
<proteinExistence type="predicted"/>
<dbReference type="AlphaFoldDB" id="A0A382IN72"/>
<organism evidence="5">
    <name type="scientific">marine metagenome</name>
    <dbReference type="NCBI Taxonomy" id="408172"/>
    <lineage>
        <taxon>unclassified sequences</taxon>
        <taxon>metagenomes</taxon>
        <taxon>ecological metagenomes</taxon>
    </lineage>
</organism>
<dbReference type="Gene3D" id="3.40.50.720">
    <property type="entry name" value="NAD(P)-binding Rossmann-like Domain"/>
    <property type="match status" value="1"/>
</dbReference>
<evidence type="ECO:0000256" key="1">
    <source>
        <dbReference type="ARBA" id="ARBA00022598"/>
    </source>
</evidence>
<sequence length="238" mass="27635">MPDYVYGLNKSGISVIKLLSKQKKAFDCWDDNKKIRDSANKNLTKLNLKKLDKKNIKKYNNIYLTPGISLLEKRFANFPNLKVKRDLNIYYQNIKNEKIVAITGTNGKSTTTKLIGDILKKKYKNTFVGGNIGYALCNSIVDNIKYSHHVIELSSFQLETIKNFEPKISILLNLSRDHLNRYKSLKTYISAKKNIFNKKSKNINLISLDDEYSKRIFYNKKINNKIFFSVKNVQADIY</sequence>
<dbReference type="InterPro" id="IPR036565">
    <property type="entry name" value="Mur-like_cat_sf"/>
</dbReference>
<evidence type="ECO:0000256" key="3">
    <source>
        <dbReference type="ARBA" id="ARBA00022840"/>
    </source>
</evidence>
<reference evidence="5" key="1">
    <citation type="submission" date="2018-05" db="EMBL/GenBank/DDBJ databases">
        <authorList>
            <person name="Lanie J.A."/>
            <person name="Ng W.-L."/>
            <person name="Kazmierczak K.M."/>
            <person name="Andrzejewski T.M."/>
            <person name="Davidsen T.M."/>
            <person name="Wayne K.J."/>
            <person name="Tettelin H."/>
            <person name="Glass J.I."/>
            <person name="Rusch D."/>
            <person name="Podicherti R."/>
            <person name="Tsui H.-C.T."/>
            <person name="Winkler M.E."/>
        </authorList>
    </citation>
    <scope>NUCLEOTIDE SEQUENCE</scope>
</reference>
<evidence type="ECO:0000259" key="4">
    <source>
        <dbReference type="Pfam" id="PF08245"/>
    </source>
</evidence>
<dbReference type="Pfam" id="PF08245">
    <property type="entry name" value="Mur_ligase_M"/>
    <property type="match status" value="1"/>
</dbReference>
<evidence type="ECO:0000313" key="5">
    <source>
        <dbReference type="EMBL" id="SVC00141.1"/>
    </source>
</evidence>
<protein>
    <recommendedName>
        <fullName evidence="4">Mur ligase central domain-containing protein</fullName>
    </recommendedName>
</protein>
<dbReference type="GO" id="GO:0051301">
    <property type="term" value="P:cell division"/>
    <property type="evidence" value="ECO:0007669"/>
    <property type="project" value="InterPro"/>
</dbReference>
<feature type="domain" description="Mur ligase central" evidence="4">
    <location>
        <begin position="102"/>
        <end position="236"/>
    </location>
</feature>
<keyword evidence="3" id="KW-0067">ATP-binding</keyword>
<dbReference type="Gene3D" id="3.40.1190.10">
    <property type="entry name" value="Mur-like, catalytic domain"/>
    <property type="match status" value="1"/>
</dbReference>
<evidence type="ECO:0000256" key="2">
    <source>
        <dbReference type="ARBA" id="ARBA00022741"/>
    </source>
</evidence>
<dbReference type="GO" id="GO:0005737">
    <property type="term" value="C:cytoplasm"/>
    <property type="evidence" value="ECO:0007669"/>
    <property type="project" value="InterPro"/>
</dbReference>
<dbReference type="InterPro" id="IPR013221">
    <property type="entry name" value="Mur_ligase_cen"/>
</dbReference>
<dbReference type="GO" id="GO:0005524">
    <property type="term" value="F:ATP binding"/>
    <property type="evidence" value="ECO:0007669"/>
    <property type="project" value="UniProtKB-KW"/>
</dbReference>
<dbReference type="PANTHER" id="PTHR43692">
    <property type="entry name" value="UDP-N-ACETYLMURAMOYLALANINE--D-GLUTAMATE LIGASE"/>
    <property type="match status" value="1"/>
</dbReference>
<name>A0A382IN72_9ZZZZ</name>
<gene>
    <name evidence="5" type="ORF">METZ01_LOCUS252995</name>
</gene>